<accession>A0A2T3ALS8</accession>
<gene>
    <name evidence="1" type="ORF">BD289DRAFT_421027</name>
</gene>
<name>A0A2T3ALS8_9PEZI</name>
<sequence>MGSMCRYEAIAMCLRMEPHTEPQVKCCGRGEAWCRASDHLPDGDCNVLHSSEKSRNKRTGQKGRLGRNVVLSSVTSFSCFRQSRMDGSREVVCDWSLRVYAIEKKKKRKRKIAQHILRRVSSSSMMQPDIRSVLLRCSGSFGSPRTWATRCLLGSQVAILPRCDLWK</sequence>
<evidence type="ECO:0000313" key="1">
    <source>
        <dbReference type="EMBL" id="PSS03353.1"/>
    </source>
</evidence>
<dbReference type="AlphaFoldDB" id="A0A2T3ALS8"/>
<dbReference type="Proteomes" id="UP000241462">
    <property type="component" value="Unassembled WGS sequence"/>
</dbReference>
<organism evidence="1 2">
    <name type="scientific">Coniella lustricola</name>
    <dbReference type="NCBI Taxonomy" id="2025994"/>
    <lineage>
        <taxon>Eukaryota</taxon>
        <taxon>Fungi</taxon>
        <taxon>Dikarya</taxon>
        <taxon>Ascomycota</taxon>
        <taxon>Pezizomycotina</taxon>
        <taxon>Sordariomycetes</taxon>
        <taxon>Sordariomycetidae</taxon>
        <taxon>Diaporthales</taxon>
        <taxon>Schizoparmaceae</taxon>
        <taxon>Coniella</taxon>
    </lineage>
</organism>
<keyword evidence="2" id="KW-1185">Reference proteome</keyword>
<dbReference type="EMBL" id="KZ678375">
    <property type="protein sequence ID" value="PSS03353.1"/>
    <property type="molecule type" value="Genomic_DNA"/>
</dbReference>
<reference evidence="1 2" key="1">
    <citation type="journal article" date="2018" name="Mycol. Prog.">
        <title>Coniella lustricola, a new species from submerged detritus.</title>
        <authorList>
            <person name="Raudabaugh D.B."/>
            <person name="Iturriaga T."/>
            <person name="Carver A."/>
            <person name="Mondo S."/>
            <person name="Pangilinan J."/>
            <person name="Lipzen A."/>
            <person name="He G."/>
            <person name="Amirebrahimi M."/>
            <person name="Grigoriev I.V."/>
            <person name="Miller A.N."/>
        </authorList>
    </citation>
    <scope>NUCLEOTIDE SEQUENCE [LARGE SCALE GENOMIC DNA]</scope>
    <source>
        <strain evidence="1 2">B22-T-1</strain>
    </source>
</reference>
<protein>
    <submittedName>
        <fullName evidence="1">Uncharacterized protein</fullName>
    </submittedName>
</protein>
<dbReference type="InParanoid" id="A0A2T3ALS8"/>
<evidence type="ECO:0000313" key="2">
    <source>
        <dbReference type="Proteomes" id="UP000241462"/>
    </source>
</evidence>
<proteinExistence type="predicted"/>